<evidence type="ECO:0000256" key="2">
    <source>
        <dbReference type="PIRSR" id="PIRSR601310-3"/>
    </source>
</evidence>
<dbReference type="AlphaFoldDB" id="A0A2T0FM70"/>
<evidence type="ECO:0000313" key="5">
    <source>
        <dbReference type="EMBL" id="PRT56076.1"/>
    </source>
</evidence>
<organism evidence="5 6">
    <name type="scientific">Wickerhamiella sorbophila</name>
    <dbReference type="NCBI Taxonomy" id="45607"/>
    <lineage>
        <taxon>Eukaryota</taxon>
        <taxon>Fungi</taxon>
        <taxon>Dikarya</taxon>
        <taxon>Ascomycota</taxon>
        <taxon>Saccharomycotina</taxon>
        <taxon>Dipodascomycetes</taxon>
        <taxon>Dipodascales</taxon>
        <taxon>Trichomonascaceae</taxon>
        <taxon>Wickerhamiella</taxon>
    </lineage>
</organism>
<protein>
    <recommendedName>
        <fullName evidence="4">HIT domain-containing protein</fullName>
    </recommendedName>
</protein>
<feature type="short sequence motif" description="Histidine triad motif" evidence="2 3">
    <location>
        <begin position="100"/>
        <end position="104"/>
    </location>
</feature>
<dbReference type="GO" id="GO:0009150">
    <property type="term" value="P:purine ribonucleotide metabolic process"/>
    <property type="evidence" value="ECO:0007669"/>
    <property type="project" value="TreeGrafter"/>
</dbReference>
<dbReference type="InterPro" id="IPR011146">
    <property type="entry name" value="HIT-like"/>
</dbReference>
<dbReference type="RefSeq" id="XP_024666021.1">
    <property type="nucleotide sequence ID" value="XM_024810253.1"/>
</dbReference>
<dbReference type="Proteomes" id="UP000238350">
    <property type="component" value="Unassembled WGS sequence"/>
</dbReference>
<dbReference type="PANTHER" id="PTHR47670:SF1">
    <property type="entry name" value="ADENYLYLSULFATASE HINT3"/>
    <property type="match status" value="1"/>
</dbReference>
<dbReference type="STRING" id="45607.A0A2T0FM70"/>
<dbReference type="InterPro" id="IPR036265">
    <property type="entry name" value="HIT-like_sf"/>
</dbReference>
<reference evidence="5 6" key="1">
    <citation type="submission" date="2017-04" db="EMBL/GenBank/DDBJ databases">
        <title>Genome sequencing of [Candida] sorbophila.</title>
        <authorList>
            <person name="Ahn J.O."/>
        </authorList>
    </citation>
    <scope>NUCLEOTIDE SEQUENCE [LARGE SCALE GENOMIC DNA]</scope>
    <source>
        <strain evidence="5 6">DS02</strain>
    </source>
</reference>
<dbReference type="PANTHER" id="PTHR47670">
    <property type="entry name" value="ADENYLYLSULFATASE HINT3"/>
    <property type="match status" value="1"/>
</dbReference>
<dbReference type="PROSITE" id="PS51084">
    <property type="entry name" value="HIT_2"/>
    <property type="match status" value="1"/>
</dbReference>
<evidence type="ECO:0000256" key="3">
    <source>
        <dbReference type="PROSITE-ProRule" id="PRU00464"/>
    </source>
</evidence>
<gene>
    <name evidence="5" type="ORF">B9G98_03696</name>
</gene>
<comment type="caution">
    <text evidence="5">The sequence shown here is derived from an EMBL/GenBank/DDBJ whole genome shotgun (WGS) entry which is preliminary data.</text>
</comment>
<dbReference type="SUPFAM" id="SSF54197">
    <property type="entry name" value="HIT-like"/>
    <property type="match status" value="1"/>
</dbReference>
<dbReference type="EMBL" id="NDIQ01000022">
    <property type="protein sequence ID" value="PRT56076.1"/>
    <property type="molecule type" value="Genomic_DNA"/>
</dbReference>
<proteinExistence type="predicted"/>
<evidence type="ECO:0000256" key="1">
    <source>
        <dbReference type="PIRSR" id="PIRSR601310-1"/>
    </source>
</evidence>
<accession>A0A2T0FM70</accession>
<evidence type="ECO:0000313" key="6">
    <source>
        <dbReference type="Proteomes" id="UP000238350"/>
    </source>
</evidence>
<evidence type="ECO:0000259" key="4">
    <source>
        <dbReference type="PROSITE" id="PS51084"/>
    </source>
</evidence>
<name>A0A2T0FM70_9ASCO</name>
<dbReference type="GO" id="GO:0047627">
    <property type="term" value="F:adenylylsulfatase activity"/>
    <property type="evidence" value="ECO:0007669"/>
    <property type="project" value="TreeGrafter"/>
</dbReference>
<feature type="active site" description="Tele-AMP-histidine intermediate" evidence="1">
    <location>
        <position position="102"/>
    </location>
</feature>
<feature type="domain" description="HIT" evidence="4">
    <location>
        <begin position="4"/>
        <end position="115"/>
    </location>
</feature>
<dbReference type="Gene3D" id="3.30.428.10">
    <property type="entry name" value="HIT-like"/>
    <property type="match status" value="1"/>
</dbReference>
<dbReference type="PRINTS" id="PR00332">
    <property type="entry name" value="HISTRIAD"/>
</dbReference>
<dbReference type="InterPro" id="IPR001310">
    <property type="entry name" value="Histidine_triad_HIT"/>
</dbReference>
<keyword evidence="6" id="KW-1185">Reference proteome</keyword>
<dbReference type="OrthoDB" id="672793at2759"/>
<sequence length="161" mass="17893">MTCPFCEIVKGKEASHVVYESEHTIAFLDIQPLVSSRAHILLCPKSHYETLDKLAANKEASAEIGIALPILAKACIEATNSTAFNVVQNNGEAAGQVVHHVHFHIVMRDGDEHPAVKRTVDQLKKQFGIMDRARYTMQVFGRGQREDLVGDEMAKLIRSKL</sequence>
<dbReference type="Pfam" id="PF01230">
    <property type="entry name" value="HIT"/>
    <property type="match status" value="1"/>
</dbReference>
<dbReference type="GO" id="GO:0006790">
    <property type="term" value="P:sulfur compound metabolic process"/>
    <property type="evidence" value="ECO:0007669"/>
    <property type="project" value="TreeGrafter"/>
</dbReference>
<dbReference type="GeneID" id="36517444"/>